<dbReference type="GO" id="GO:0005886">
    <property type="term" value="C:plasma membrane"/>
    <property type="evidence" value="ECO:0007669"/>
    <property type="project" value="UniProtKB-SubCell"/>
</dbReference>
<keyword evidence="4 8" id="KW-0812">Transmembrane</keyword>
<accession>A0A1A2ZKQ2</accession>
<organism evidence="9 10">
    <name type="scientific">Mycobacterium kyorinense</name>
    <dbReference type="NCBI Taxonomy" id="487514"/>
    <lineage>
        <taxon>Bacteria</taxon>
        <taxon>Bacillati</taxon>
        <taxon>Actinomycetota</taxon>
        <taxon>Actinomycetes</taxon>
        <taxon>Mycobacteriales</taxon>
        <taxon>Mycobacteriaceae</taxon>
        <taxon>Mycobacterium</taxon>
    </lineage>
</organism>
<feature type="transmembrane region" description="Helical" evidence="8">
    <location>
        <begin position="86"/>
        <end position="108"/>
    </location>
</feature>
<dbReference type="OrthoDB" id="4753136at2"/>
<evidence type="ECO:0000256" key="4">
    <source>
        <dbReference type="ARBA" id="ARBA00022692"/>
    </source>
</evidence>
<proteinExistence type="inferred from homology"/>
<sequence>MNDPRRPGHFRGSRQEAEPTERLRQPYPPYSDPAYGGQPSYGSPHRPGPTETNPTEKLPQYWMQDQWSQGQPPQEEPPQRPKAPRWLWFAAAAAVLLVIAMVIALVIANGSAKKQTTVAPLPTMSGSKAPASTTSRSPSSSAAAPSQSAEPSETTGAAGTDTVVYNVNGDGRAISISYVDNGGVRQTEFNVPLPWSKEVSLPKSGDQKASVAIVNIGHNVTCTLTVAGVQVKEKTGVGVTVCDAPD</sequence>
<dbReference type="InterPro" id="IPR008693">
    <property type="entry name" value="MmpS"/>
</dbReference>
<dbReference type="RefSeq" id="WP_065013120.1">
    <property type="nucleotide sequence ID" value="NZ_LZKJ01000044.1"/>
</dbReference>
<reference evidence="10" key="1">
    <citation type="submission" date="2016-06" db="EMBL/GenBank/DDBJ databases">
        <authorList>
            <person name="Sutton G."/>
            <person name="Brinkac L."/>
            <person name="Sanka R."/>
            <person name="Adams M."/>
            <person name="Lau E."/>
            <person name="Sam S."/>
            <person name="Sreng N."/>
            <person name="Him V."/>
            <person name="Kerleguer A."/>
            <person name="Cheng S."/>
        </authorList>
    </citation>
    <scope>NUCLEOTIDE SEQUENCE [LARGE SCALE GENOMIC DNA]</scope>
    <source>
        <strain evidence="10">E861</strain>
    </source>
</reference>
<evidence type="ECO:0000256" key="3">
    <source>
        <dbReference type="ARBA" id="ARBA00022475"/>
    </source>
</evidence>
<comment type="similarity">
    <text evidence="2">Belongs to the MmpS family.</text>
</comment>
<keyword evidence="6 8" id="KW-0472">Membrane</keyword>
<dbReference type="Pfam" id="PF05423">
    <property type="entry name" value="Mycobact_memb"/>
    <property type="match status" value="1"/>
</dbReference>
<dbReference type="EMBL" id="LZKJ01000044">
    <property type="protein sequence ID" value="OBI51169.1"/>
    <property type="molecule type" value="Genomic_DNA"/>
</dbReference>
<keyword evidence="5 8" id="KW-1133">Transmembrane helix</keyword>
<comment type="caution">
    <text evidence="9">The sequence shown here is derived from an EMBL/GenBank/DDBJ whole genome shotgun (WGS) entry which is preliminary data.</text>
</comment>
<evidence type="ECO:0000256" key="1">
    <source>
        <dbReference type="ARBA" id="ARBA00004236"/>
    </source>
</evidence>
<dbReference type="Proteomes" id="UP000093592">
    <property type="component" value="Unassembled WGS sequence"/>
</dbReference>
<evidence type="ECO:0000256" key="7">
    <source>
        <dbReference type="SAM" id="MobiDB-lite"/>
    </source>
</evidence>
<dbReference type="AlphaFoldDB" id="A0A1A2ZKQ2"/>
<evidence type="ECO:0000256" key="5">
    <source>
        <dbReference type="ARBA" id="ARBA00022989"/>
    </source>
</evidence>
<name>A0A1A2ZKQ2_9MYCO</name>
<feature type="region of interest" description="Disordered" evidence="7">
    <location>
        <begin position="114"/>
        <end position="163"/>
    </location>
</feature>
<comment type="subcellular location">
    <subcellularLocation>
        <location evidence="1">Cell membrane</location>
    </subcellularLocation>
</comment>
<feature type="compositionally biased region" description="Basic and acidic residues" evidence="7">
    <location>
        <begin position="13"/>
        <end position="24"/>
    </location>
</feature>
<feature type="compositionally biased region" description="Low complexity" evidence="7">
    <location>
        <begin position="127"/>
        <end position="152"/>
    </location>
</feature>
<evidence type="ECO:0000256" key="6">
    <source>
        <dbReference type="ARBA" id="ARBA00023136"/>
    </source>
</evidence>
<evidence type="ECO:0000313" key="10">
    <source>
        <dbReference type="Proteomes" id="UP000093592"/>
    </source>
</evidence>
<protein>
    <submittedName>
        <fullName evidence="9">Uncharacterized protein</fullName>
    </submittedName>
</protein>
<feature type="region of interest" description="Disordered" evidence="7">
    <location>
        <begin position="1"/>
        <end position="81"/>
    </location>
</feature>
<evidence type="ECO:0000313" key="9">
    <source>
        <dbReference type="EMBL" id="OBI51169.1"/>
    </source>
</evidence>
<gene>
    <name evidence="9" type="ORF">A5707_14050</name>
</gene>
<evidence type="ECO:0000256" key="2">
    <source>
        <dbReference type="ARBA" id="ARBA00007531"/>
    </source>
</evidence>
<dbReference type="Gene3D" id="2.60.40.2880">
    <property type="entry name" value="MmpS1-5, C-terminal soluble domain"/>
    <property type="match status" value="1"/>
</dbReference>
<dbReference type="InterPro" id="IPR038468">
    <property type="entry name" value="MmpS_C"/>
</dbReference>
<keyword evidence="3" id="KW-1003">Cell membrane</keyword>
<evidence type="ECO:0000256" key="8">
    <source>
        <dbReference type="SAM" id="Phobius"/>
    </source>
</evidence>